<gene>
    <name evidence="1" type="ORF">CERZMDRAFT_13394</name>
</gene>
<name>A0A6A6EY65_9PEZI</name>
<keyword evidence="2" id="KW-1185">Reference proteome</keyword>
<reference evidence="1" key="1">
    <citation type="journal article" date="2020" name="Stud. Mycol.">
        <title>101 Dothideomycetes genomes: a test case for predicting lifestyles and emergence of pathogens.</title>
        <authorList>
            <person name="Haridas S."/>
            <person name="Albert R."/>
            <person name="Binder M."/>
            <person name="Bloem J."/>
            <person name="Labutti K."/>
            <person name="Salamov A."/>
            <person name="Andreopoulos B."/>
            <person name="Baker S."/>
            <person name="Barry K."/>
            <person name="Bills G."/>
            <person name="Bluhm B."/>
            <person name="Cannon C."/>
            <person name="Castanera R."/>
            <person name="Culley D."/>
            <person name="Daum C."/>
            <person name="Ezra D."/>
            <person name="Gonzalez J."/>
            <person name="Henrissat B."/>
            <person name="Kuo A."/>
            <person name="Liang C."/>
            <person name="Lipzen A."/>
            <person name="Lutzoni F."/>
            <person name="Magnuson J."/>
            <person name="Mondo S."/>
            <person name="Nolan M."/>
            <person name="Ohm R."/>
            <person name="Pangilinan J."/>
            <person name="Park H.-J."/>
            <person name="Ramirez L."/>
            <person name="Alfaro M."/>
            <person name="Sun H."/>
            <person name="Tritt A."/>
            <person name="Yoshinaga Y."/>
            <person name="Zwiers L.-H."/>
            <person name="Turgeon B."/>
            <person name="Goodwin S."/>
            <person name="Spatafora J."/>
            <person name="Crous P."/>
            <person name="Grigoriev I."/>
        </authorList>
    </citation>
    <scope>NUCLEOTIDE SEQUENCE</scope>
    <source>
        <strain evidence="1">SCOH1-5</strain>
    </source>
</reference>
<dbReference type="Proteomes" id="UP000799539">
    <property type="component" value="Unassembled WGS sequence"/>
</dbReference>
<dbReference type="EMBL" id="ML992716">
    <property type="protein sequence ID" value="KAF2206655.1"/>
    <property type="molecule type" value="Genomic_DNA"/>
</dbReference>
<feature type="non-terminal residue" evidence="1">
    <location>
        <position position="1"/>
    </location>
</feature>
<protein>
    <submittedName>
        <fullName evidence="1">Uncharacterized protein</fullName>
    </submittedName>
</protein>
<proteinExistence type="predicted"/>
<evidence type="ECO:0000313" key="1">
    <source>
        <dbReference type="EMBL" id="KAF2206655.1"/>
    </source>
</evidence>
<sequence>VISSQGADPNAQEGRFANALQAACTMNSQSHTGIAKGADVNIQGGGFGNALEAA</sequence>
<feature type="non-terminal residue" evidence="1">
    <location>
        <position position="54"/>
    </location>
</feature>
<dbReference type="AlphaFoldDB" id="A0A6A6EY65"/>
<accession>A0A6A6EY65</accession>
<evidence type="ECO:0000313" key="2">
    <source>
        <dbReference type="Proteomes" id="UP000799539"/>
    </source>
</evidence>
<dbReference type="OrthoDB" id="4772757at2759"/>
<organism evidence="1 2">
    <name type="scientific">Cercospora zeae-maydis SCOH1-5</name>
    <dbReference type="NCBI Taxonomy" id="717836"/>
    <lineage>
        <taxon>Eukaryota</taxon>
        <taxon>Fungi</taxon>
        <taxon>Dikarya</taxon>
        <taxon>Ascomycota</taxon>
        <taxon>Pezizomycotina</taxon>
        <taxon>Dothideomycetes</taxon>
        <taxon>Dothideomycetidae</taxon>
        <taxon>Mycosphaerellales</taxon>
        <taxon>Mycosphaerellaceae</taxon>
        <taxon>Cercospora</taxon>
    </lineage>
</organism>